<evidence type="ECO:0000256" key="5">
    <source>
        <dbReference type="ARBA" id="ARBA00023163"/>
    </source>
</evidence>
<name>A0A846X0U8_9ACTN</name>
<dbReference type="InterPro" id="IPR013325">
    <property type="entry name" value="RNA_pol_sigma_r2"/>
</dbReference>
<dbReference type="GO" id="GO:0006352">
    <property type="term" value="P:DNA-templated transcription initiation"/>
    <property type="evidence" value="ECO:0007669"/>
    <property type="project" value="InterPro"/>
</dbReference>
<comment type="similarity">
    <text evidence="1">Belongs to the sigma-70 factor family. ECF subfamily.</text>
</comment>
<keyword evidence="10" id="KW-1185">Reference proteome</keyword>
<feature type="domain" description="RNA polymerase sigma factor 70 region 4 type 2" evidence="8">
    <location>
        <begin position="159"/>
        <end position="211"/>
    </location>
</feature>
<dbReference type="SUPFAM" id="SSF88659">
    <property type="entry name" value="Sigma3 and sigma4 domains of RNA polymerase sigma factors"/>
    <property type="match status" value="1"/>
</dbReference>
<dbReference type="Pfam" id="PF04542">
    <property type="entry name" value="Sigma70_r2"/>
    <property type="match status" value="1"/>
</dbReference>
<dbReference type="AlphaFoldDB" id="A0A846X0U8"/>
<dbReference type="InterPro" id="IPR039425">
    <property type="entry name" value="RNA_pol_sigma-70-like"/>
</dbReference>
<evidence type="ECO:0000256" key="1">
    <source>
        <dbReference type="ARBA" id="ARBA00010641"/>
    </source>
</evidence>
<proteinExistence type="inferred from homology"/>
<protein>
    <submittedName>
        <fullName evidence="9">RNA polymerase sigma factor SigM</fullName>
    </submittedName>
</protein>
<evidence type="ECO:0000259" key="7">
    <source>
        <dbReference type="Pfam" id="PF04542"/>
    </source>
</evidence>
<dbReference type="NCBIfam" id="NF007225">
    <property type="entry name" value="PRK09643.1"/>
    <property type="match status" value="1"/>
</dbReference>
<gene>
    <name evidence="9" type="primary">sigM</name>
    <name evidence="9" type="ORF">HF999_04235</name>
</gene>
<dbReference type="PANTHER" id="PTHR43133">
    <property type="entry name" value="RNA POLYMERASE ECF-TYPE SIGMA FACTO"/>
    <property type="match status" value="1"/>
</dbReference>
<evidence type="ECO:0000256" key="3">
    <source>
        <dbReference type="ARBA" id="ARBA00023082"/>
    </source>
</evidence>
<dbReference type="Pfam" id="PF08281">
    <property type="entry name" value="Sigma70_r4_2"/>
    <property type="match status" value="1"/>
</dbReference>
<evidence type="ECO:0000313" key="9">
    <source>
        <dbReference type="EMBL" id="NKY17580.1"/>
    </source>
</evidence>
<evidence type="ECO:0000256" key="6">
    <source>
        <dbReference type="SAM" id="MobiDB-lite"/>
    </source>
</evidence>
<dbReference type="SUPFAM" id="SSF88946">
    <property type="entry name" value="Sigma2 domain of RNA polymerase sigma factors"/>
    <property type="match status" value="1"/>
</dbReference>
<dbReference type="EMBL" id="JAAXOQ010000004">
    <property type="protein sequence ID" value="NKY17580.1"/>
    <property type="molecule type" value="Genomic_DNA"/>
</dbReference>
<evidence type="ECO:0000259" key="8">
    <source>
        <dbReference type="Pfam" id="PF08281"/>
    </source>
</evidence>
<dbReference type="InterPro" id="IPR014284">
    <property type="entry name" value="RNA_pol_sigma-70_dom"/>
</dbReference>
<dbReference type="PANTHER" id="PTHR43133:SF50">
    <property type="entry name" value="ECF RNA POLYMERASE SIGMA FACTOR SIGM"/>
    <property type="match status" value="1"/>
</dbReference>
<reference evidence="9 10" key="1">
    <citation type="submission" date="2020-04" db="EMBL/GenBank/DDBJ databases">
        <title>MicrobeNet Type strains.</title>
        <authorList>
            <person name="Nicholson A.C."/>
        </authorList>
    </citation>
    <scope>NUCLEOTIDE SEQUENCE [LARGE SCALE GENOMIC DNA]</scope>
    <source>
        <strain evidence="9 10">DSM 44113</strain>
    </source>
</reference>
<dbReference type="InterPro" id="IPR013249">
    <property type="entry name" value="RNA_pol_sigma70_r4_t2"/>
</dbReference>
<dbReference type="Gene3D" id="1.10.1740.10">
    <property type="match status" value="1"/>
</dbReference>
<evidence type="ECO:0000313" key="10">
    <source>
        <dbReference type="Proteomes" id="UP000582646"/>
    </source>
</evidence>
<keyword evidence="4" id="KW-0238">DNA-binding</keyword>
<keyword evidence="2" id="KW-0805">Transcription regulation</keyword>
<keyword evidence="3" id="KW-0731">Sigma factor</keyword>
<dbReference type="RefSeq" id="WP_168544666.1">
    <property type="nucleotide sequence ID" value="NZ_BAAAKS010000006.1"/>
</dbReference>
<organism evidence="9 10">
    <name type="scientific">Tsukamurella spumae</name>
    <dbReference type="NCBI Taxonomy" id="44753"/>
    <lineage>
        <taxon>Bacteria</taxon>
        <taxon>Bacillati</taxon>
        <taxon>Actinomycetota</taxon>
        <taxon>Actinomycetes</taxon>
        <taxon>Mycobacteriales</taxon>
        <taxon>Tsukamurellaceae</taxon>
        <taxon>Tsukamurella</taxon>
    </lineage>
</organism>
<feature type="compositionally biased region" description="Polar residues" evidence="6">
    <location>
        <begin position="1"/>
        <end position="12"/>
    </location>
</feature>
<dbReference type="NCBIfam" id="TIGR02937">
    <property type="entry name" value="sigma70-ECF"/>
    <property type="match status" value="1"/>
</dbReference>
<dbReference type="InterPro" id="IPR036388">
    <property type="entry name" value="WH-like_DNA-bd_sf"/>
</dbReference>
<dbReference type="GO" id="GO:0003677">
    <property type="term" value="F:DNA binding"/>
    <property type="evidence" value="ECO:0007669"/>
    <property type="project" value="UniProtKB-KW"/>
</dbReference>
<dbReference type="Gene3D" id="1.10.10.10">
    <property type="entry name" value="Winged helix-like DNA-binding domain superfamily/Winged helix DNA-binding domain"/>
    <property type="match status" value="1"/>
</dbReference>
<sequence>MTERGNTISRSSGSGGPATDGTGAEPHPSTAAPSSTHVDAPDDVSDERLLRAASRGDHEAFARLFRRHRQQLMATALRTIRDHADAEDCLQDAMLRAYQLSPGFRGDCRVASWLHRIVINACLDRARRNQVRTTLPMPDDPSGLASDEGRTAADLERRLSVDTALRMLPDDQRAAVIAVDMHGLSVSQAAELLGVAPGTVKSRRARARARLERLLR</sequence>
<evidence type="ECO:0000256" key="2">
    <source>
        <dbReference type="ARBA" id="ARBA00023015"/>
    </source>
</evidence>
<feature type="domain" description="RNA polymerase sigma-70 region 2" evidence="7">
    <location>
        <begin position="64"/>
        <end position="130"/>
    </location>
</feature>
<dbReference type="InterPro" id="IPR013324">
    <property type="entry name" value="RNA_pol_sigma_r3/r4-like"/>
</dbReference>
<dbReference type="Proteomes" id="UP000582646">
    <property type="component" value="Unassembled WGS sequence"/>
</dbReference>
<dbReference type="GO" id="GO:0016987">
    <property type="term" value="F:sigma factor activity"/>
    <property type="evidence" value="ECO:0007669"/>
    <property type="project" value="UniProtKB-KW"/>
</dbReference>
<feature type="region of interest" description="Disordered" evidence="6">
    <location>
        <begin position="1"/>
        <end position="43"/>
    </location>
</feature>
<accession>A0A846X0U8</accession>
<keyword evidence="5" id="KW-0804">Transcription</keyword>
<comment type="caution">
    <text evidence="9">The sequence shown here is derived from an EMBL/GenBank/DDBJ whole genome shotgun (WGS) entry which is preliminary data.</text>
</comment>
<evidence type="ECO:0000256" key="4">
    <source>
        <dbReference type="ARBA" id="ARBA00023125"/>
    </source>
</evidence>
<dbReference type="InterPro" id="IPR007627">
    <property type="entry name" value="RNA_pol_sigma70_r2"/>
</dbReference>